<protein>
    <submittedName>
        <fullName evidence="5">Fcf2-domain-containing protein</fullName>
    </submittedName>
</protein>
<evidence type="ECO:0000256" key="2">
    <source>
        <dbReference type="ARBA" id="ARBA00023242"/>
    </source>
</evidence>
<dbReference type="GeneID" id="37013024"/>
<dbReference type="GO" id="GO:0005730">
    <property type="term" value="C:nucleolus"/>
    <property type="evidence" value="ECO:0007669"/>
    <property type="project" value="UniProtKB-SubCell"/>
</dbReference>
<evidence type="ECO:0000259" key="4">
    <source>
        <dbReference type="Pfam" id="PF08698"/>
    </source>
</evidence>
<dbReference type="InterPro" id="IPR039883">
    <property type="entry name" value="Fcf2/DNTTIP2"/>
</dbReference>
<evidence type="ECO:0000313" key="5">
    <source>
        <dbReference type="EMBL" id="PWN23604.1"/>
    </source>
</evidence>
<evidence type="ECO:0000313" key="6">
    <source>
        <dbReference type="Proteomes" id="UP000245942"/>
    </source>
</evidence>
<dbReference type="Pfam" id="PF08698">
    <property type="entry name" value="Fcf2"/>
    <property type="match status" value="1"/>
</dbReference>
<dbReference type="PANTHER" id="PTHR21686:SF12">
    <property type="entry name" value="DEOXYNUCLEOTIDYLTRANSFERASE TERMINAL-INTERACTING PROTEIN 2"/>
    <property type="match status" value="1"/>
</dbReference>
<feature type="region of interest" description="Disordered" evidence="3">
    <location>
        <begin position="1"/>
        <end position="195"/>
    </location>
</feature>
<evidence type="ECO:0000256" key="1">
    <source>
        <dbReference type="ARBA" id="ARBA00004604"/>
    </source>
</evidence>
<dbReference type="STRING" id="1684307.A0A316UFA3"/>
<dbReference type="EMBL" id="KZ819321">
    <property type="protein sequence ID" value="PWN23604.1"/>
    <property type="molecule type" value="Genomic_DNA"/>
</dbReference>
<comment type="subcellular location">
    <subcellularLocation>
        <location evidence="1">Nucleus</location>
        <location evidence="1">Nucleolus</location>
    </subcellularLocation>
</comment>
<dbReference type="PANTHER" id="PTHR21686">
    <property type="entry name" value="DEOXYNUCLEOTIDYLTRANSFERASE TERMINAL-INTERACTING PROTEIN 2"/>
    <property type="match status" value="1"/>
</dbReference>
<dbReference type="OrthoDB" id="427886at2759"/>
<feature type="compositionally biased region" description="Basic and acidic residues" evidence="3">
    <location>
        <begin position="107"/>
        <end position="149"/>
    </location>
</feature>
<dbReference type="GO" id="GO:0003723">
    <property type="term" value="F:RNA binding"/>
    <property type="evidence" value="ECO:0007669"/>
    <property type="project" value="TreeGrafter"/>
</dbReference>
<keyword evidence="2" id="KW-0539">Nucleus</keyword>
<keyword evidence="6" id="KW-1185">Reference proteome</keyword>
<feature type="compositionally biased region" description="Low complexity" evidence="3">
    <location>
        <begin position="170"/>
        <end position="189"/>
    </location>
</feature>
<feature type="domain" description="Fcf2 pre-rRNA processing C-terminal" evidence="4">
    <location>
        <begin position="189"/>
        <end position="269"/>
    </location>
</feature>
<feature type="compositionally biased region" description="Basic residues" evidence="3">
    <location>
        <begin position="283"/>
        <end position="300"/>
    </location>
</feature>
<name>A0A316UFA3_9BASI</name>
<organism evidence="5 6">
    <name type="scientific">Pseudomicrostroma glucosiphilum</name>
    <dbReference type="NCBI Taxonomy" id="1684307"/>
    <lineage>
        <taxon>Eukaryota</taxon>
        <taxon>Fungi</taxon>
        <taxon>Dikarya</taxon>
        <taxon>Basidiomycota</taxon>
        <taxon>Ustilaginomycotina</taxon>
        <taxon>Exobasidiomycetes</taxon>
        <taxon>Microstromatales</taxon>
        <taxon>Microstromatales incertae sedis</taxon>
        <taxon>Pseudomicrostroma</taxon>
    </lineage>
</organism>
<evidence type="ECO:0000256" key="3">
    <source>
        <dbReference type="SAM" id="MobiDB-lite"/>
    </source>
</evidence>
<proteinExistence type="predicted"/>
<dbReference type="GO" id="GO:0006396">
    <property type="term" value="P:RNA processing"/>
    <property type="evidence" value="ECO:0007669"/>
    <property type="project" value="TreeGrafter"/>
</dbReference>
<feature type="compositionally biased region" description="Polar residues" evidence="3">
    <location>
        <begin position="1"/>
        <end position="19"/>
    </location>
</feature>
<feature type="compositionally biased region" description="Basic and acidic residues" evidence="3">
    <location>
        <begin position="45"/>
        <end position="70"/>
    </location>
</feature>
<feature type="compositionally biased region" description="Polar residues" evidence="3">
    <location>
        <begin position="89"/>
        <end position="100"/>
    </location>
</feature>
<reference evidence="5 6" key="1">
    <citation type="journal article" date="2018" name="Mol. Biol. Evol.">
        <title>Broad Genomic Sampling Reveals a Smut Pathogenic Ancestry of the Fungal Clade Ustilaginomycotina.</title>
        <authorList>
            <person name="Kijpornyongpan T."/>
            <person name="Mondo S.J."/>
            <person name="Barry K."/>
            <person name="Sandor L."/>
            <person name="Lee J."/>
            <person name="Lipzen A."/>
            <person name="Pangilinan J."/>
            <person name="LaButti K."/>
            <person name="Hainaut M."/>
            <person name="Henrissat B."/>
            <person name="Grigoriev I.V."/>
            <person name="Spatafora J.W."/>
            <person name="Aime M.C."/>
        </authorList>
    </citation>
    <scope>NUCLEOTIDE SEQUENCE [LARGE SCALE GENOMIC DNA]</scope>
    <source>
        <strain evidence="5 6">MCA 4718</strain>
    </source>
</reference>
<dbReference type="Proteomes" id="UP000245942">
    <property type="component" value="Unassembled WGS sequence"/>
</dbReference>
<dbReference type="InterPro" id="IPR014810">
    <property type="entry name" value="Fcf2_C"/>
</dbReference>
<gene>
    <name evidence="5" type="ORF">BCV69DRAFT_279536</name>
</gene>
<feature type="region of interest" description="Disordered" evidence="3">
    <location>
        <begin position="274"/>
        <end position="300"/>
    </location>
</feature>
<sequence length="300" mass="32361">MPAASTSAMGKSAGPSSITSKKRSAPTPPSAEEDLDALFEASIRAYEEAAQADKDKRHFSSTDDIIRLDDGSANTGKRVDDSQRRGVNGKSSVASTSQQGPAAAPDLSDKGKRKAIDVHLDRLQSEKALSEFRGQGKREGQRKARELRAKTAGSDWYDLPAFPTEDRSSSHGAGPSAASSRYTSSARGATAEEMKREVQAIRLRNAMDPKRFYKGGASKDKGLPAFAQLGKIIASPLEPKSYMTKAERGRTVVEELIKDAEAAAYAKRKYGEHQVKAAAGGRGHSKAKTKKPGDRKRQRR</sequence>
<dbReference type="RefSeq" id="XP_025350764.1">
    <property type="nucleotide sequence ID" value="XM_025491290.1"/>
</dbReference>
<accession>A0A316UFA3</accession>
<dbReference type="AlphaFoldDB" id="A0A316UFA3"/>